<protein>
    <recommendedName>
        <fullName evidence="2">Coenzyme Q-binding protein COQ10 START domain-containing protein</fullName>
    </recommendedName>
</protein>
<dbReference type="RefSeq" id="XP_001415547.1">
    <property type="nucleotide sequence ID" value="XM_001415510.1"/>
</dbReference>
<dbReference type="GeneID" id="4999965"/>
<dbReference type="eggNOG" id="ENOG502QSKB">
    <property type="taxonomic scope" value="Eukaryota"/>
</dbReference>
<reference evidence="3 4" key="1">
    <citation type="journal article" date="2007" name="Proc. Natl. Acad. Sci. U.S.A.">
        <title>The tiny eukaryote Ostreococcus provides genomic insights into the paradox of plankton speciation.</title>
        <authorList>
            <person name="Palenik B."/>
            <person name="Grimwood J."/>
            <person name="Aerts A."/>
            <person name="Rouze P."/>
            <person name="Salamov A."/>
            <person name="Putnam N."/>
            <person name="Dupont C."/>
            <person name="Jorgensen R."/>
            <person name="Derelle E."/>
            <person name="Rombauts S."/>
            <person name="Zhou K."/>
            <person name="Otillar R."/>
            <person name="Merchant S.S."/>
            <person name="Podell S."/>
            <person name="Gaasterland T."/>
            <person name="Napoli C."/>
            <person name="Gendler K."/>
            <person name="Manuell A."/>
            <person name="Tai V."/>
            <person name="Vallon O."/>
            <person name="Piganeau G."/>
            <person name="Jancek S."/>
            <person name="Heijde M."/>
            <person name="Jabbari K."/>
            <person name="Bowler C."/>
            <person name="Lohr M."/>
            <person name="Robbens S."/>
            <person name="Werner G."/>
            <person name="Dubchak I."/>
            <person name="Pazour G.J."/>
            <person name="Ren Q."/>
            <person name="Paulsen I."/>
            <person name="Delwiche C."/>
            <person name="Schmutz J."/>
            <person name="Rokhsar D."/>
            <person name="Van de Peer Y."/>
            <person name="Moreau H."/>
            <person name="Grigoriev I.V."/>
        </authorList>
    </citation>
    <scope>NUCLEOTIDE SEQUENCE [LARGE SCALE GENOMIC DNA]</scope>
    <source>
        <strain evidence="3 4">CCE9901</strain>
    </source>
</reference>
<feature type="region of interest" description="Disordered" evidence="1">
    <location>
        <begin position="247"/>
        <end position="291"/>
    </location>
</feature>
<dbReference type="PANTHER" id="PTHR34060">
    <property type="entry name" value="POLYKETIDE CYCLASE / DEHYDRASE AND LIPID TRANSPORT PROTEIN"/>
    <property type="match status" value="1"/>
</dbReference>
<dbReference type="AlphaFoldDB" id="A4RRC4"/>
<accession>A4RRC4</accession>
<dbReference type="HOGENOM" id="CLU_446461_0_0_1"/>
<evidence type="ECO:0000259" key="2">
    <source>
        <dbReference type="Pfam" id="PF03364"/>
    </source>
</evidence>
<feature type="region of interest" description="Disordered" evidence="1">
    <location>
        <begin position="1"/>
        <end position="43"/>
    </location>
</feature>
<dbReference type="Gramene" id="ABO93839">
    <property type="protein sequence ID" value="ABO93839"/>
    <property type="gene ID" value="OSTLU_28967"/>
</dbReference>
<gene>
    <name evidence="3" type="ORF">OSTLU_28967</name>
</gene>
<evidence type="ECO:0000256" key="1">
    <source>
        <dbReference type="SAM" id="MobiDB-lite"/>
    </source>
</evidence>
<dbReference type="OMA" id="QARDFME"/>
<dbReference type="Proteomes" id="UP000001568">
    <property type="component" value="Chromosome 1"/>
</dbReference>
<feature type="region of interest" description="Disordered" evidence="1">
    <location>
        <begin position="668"/>
        <end position="688"/>
    </location>
</feature>
<organism evidence="3 4">
    <name type="scientific">Ostreococcus lucimarinus (strain CCE9901)</name>
    <dbReference type="NCBI Taxonomy" id="436017"/>
    <lineage>
        <taxon>Eukaryota</taxon>
        <taxon>Viridiplantae</taxon>
        <taxon>Chlorophyta</taxon>
        <taxon>Mamiellophyceae</taxon>
        <taxon>Mamiellales</taxon>
        <taxon>Bathycoccaceae</taxon>
        <taxon>Ostreococcus</taxon>
    </lineage>
</organism>
<keyword evidence="4" id="KW-1185">Reference proteome</keyword>
<feature type="domain" description="Coenzyme Q-binding protein COQ10 START" evidence="2">
    <location>
        <begin position="338"/>
        <end position="453"/>
    </location>
</feature>
<dbReference type="PANTHER" id="PTHR34060:SF2">
    <property type="entry name" value="OS03G0837900 PROTEIN"/>
    <property type="match status" value="1"/>
</dbReference>
<evidence type="ECO:0000313" key="4">
    <source>
        <dbReference type="Proteomes" id="UP000001568"/>
    </source>
</evidence>
<dbReference type="InterPro" id="IPR023393">
    <property type="entry name" value="START-like_dom_sf"/>
</dbReference>
<dbReference type="Pfam" id="PF03364">
    <property type="entry name" value="Polyketide_cyc"/>
    <property type="match status" value="1"/>
</dbReference>
<dbReference type="SUPFAM" id="SSF55961">
    <property type="entry name" value="Bet v1-like"/>
    <property type="match status" value="1"/>
</dbReference>
<feature type="compositionally biased region" description="Low complexity" evidence="1">
    <location>
        <begin position="1"/>
        <end position="30"/>
    </location>
</feature>
<dbReference type="InterPro" id="IPR005031">
    <property type="entry name" value="COQ10_START"/>
</dbReference>
<name>A4RRC4_OSTLU</name>
<dbReference type="OrthoDB" id="2779at2759"/>
<dbReference type="STRING" id="436017.A4RRC4"/>
<dbReference type="EMBL" id="CP000581">
    <property type="protein sequence ID" value="ABO93839.1"/>
    <property type="molecule type" value="Genomic_DNA"/>
</dbReference>
<dbReference type="KEGG" id="olu:OSTLU_28967"/>
<dbReference type="Gene3D" id="3.30.530.20">
    <property type="match status" value="1"/>
</dbReference>
<evidence type="ECO:0000313" key="3">
    <source>
        <dbReference type="EMBL" id="ABO93839.1"/>
    </source>
</evidence>
<sequence>MRASARTPATPASTSRARGRASSAARGSNEAADDEETEEEESAAAIVAVDVVASPESVWACLARGENLSEFAPTLLVAKRGPKQYGSTETEVRLLAMDYTLFTPRMLNTVSVRIVDKSKGPPNWENGPAKLGFLARNVDERSDFMLVGSFCIRPIFGESYKCRLEYRAELRPTNYEVPADVLRRAVEESFPFVIASVTKQAVKRDQRRLRSPGFLPQLETPFGASRELAKKADDSLVPSGYLGLSEVNVPTQNSESSQDEETPDASKPAAVRMRPRGETAKASEAPKSWRAIGGGAQGEKWFSSDITPFENPGSLEVHMRRYDTDSLLHRRALAAVRIEAPPALVWDLLTNYENMPKFMPHLMHTEYIQRYNAVEREASEKIKRLRLRQVFVKCDLFHAIEESTALDVVQKDDRTELQFRVLQNPKFGALQGKWLVVPTEDSAATVLKFAIEGVVSNAGIDGTAKKVDPLNERIVFEEISTMLKQARDFMEGIASKEVQSYGNVNIKVADLVLKGAGMSVDEEDAVDEQIVGALNSEATENQEKQIQALKRELITLGFGENKCMPTREQLRGGRHWDAIQQIESLGGFVKVAQLLDWSGAKTRPRGYWTLRTLELEIKDFIANTEDPNVQRNPRRMPSQKSLRDAGRADIVNALKRFGGAEKVAASMGLEFGSGNKRSSASARGGGDD</sequence>
<proteinExistence type="predicted"/>
<feature type="compositionally biased region" description="Acidic residues" evidence="1">
    <location>
        <begin position="31"/>
        <end position="42"/>
    </location>
</feature>